<protein>
    <submittedName>
        <fullName evidence="13">Zinc finger protein CONSTANS-LIKE 9</fullName>
    </submittedName>
</protein>
<dbReference type="GO" id="GO:0005634">
    <property type="term" value="C:nucleus"/>
    <property type="evidence" value="ECO:0007669"/>
    <property type="project" value="UniProtKB-SubCell"/>
</dbReference>
<comment type="subcellular location">
    <subcellularLocation>
        <location evidence="1 9">Nucleus</location>
    </subcellularLocation>
</comment>
<dbReference type="GO" id="GO:0006355">
    <property type="term" value="P:regulation of DNA-templated transcription"/>
    <property type="evidence" value="ECO:0007669"/>
    <property type="project" value="UniProtKB-ARBA"/>
</dbReference>
<keyword evidence="4" id="KW-0677">Repeat</keyword>
<dbReference type="PROSITE" id="PS51017">
    <property type="entry name" value="CCT"/>
    <property type="match status" value="1"/>
</dbReference>
<dbReference type="Pfam" id="PF06203">
    <property type="entry name" value="CCT"/>
    <property type="match status" value="1"/>
</dbReference>
<dbReference type="InterPro" id="IPR000315">
    <property type="entry name" value="Znf_B-box"/>
</dbReference>
<evidence type="ECO:0000256" key="10">
    <source>
        <dbReference type="SAM" id="MobiDB-lite"/>
    </source>
</evidence>
<evidence type="ECO:0000256" key="2">
    <source>
        <dbReference type="ARBA" id="ARBA00010024"/>
    </source>
</evidence>
<dbReference type="EMBL" id="KQ991907">
    <property type="protein sequence ID" value="KZV51251.1"/>
    <property type="molecule type" value="Genomic_DNA"/>
</dbReference>
<reference evidence="13 14" key="1">
    <citation type="journal article" date="2015" name="Proc. Natl. Acad. Sci. U.S.A.">
        <title>The resurrection genome of Boea hygrometrica: A blueprint for survival of dehydration.</title>
        <authorList>
            <person name="Xiao L."/>
            <person name="Yang G."/>
            <person name="Zhang L."/>
            <person name="Yang X."/>
            <person name="Zhao S."/>
            <person name="Ji Z."/>
            <person name="Zhou Q."/>
            <person name="Hu M."/>
            <person name="Wang Y."/>
            <person name="Chen M."/>
            <person name="Xu Y."/>
            <person name="Jin H."/>
            <person name="Xiao X."/>
            <person name="Hu G."/>
            <person name="Bao F."/>
            <person name="Hu Y."/>
            <person name="Wan P."/>
            <person name="Li L."/>
            <person name="Deng X."/>
            <person name="Kuang T."/>
            <person name="Xiang C."/>
            <person name="Zhu J.K."/>
            <person name="Oliver M.J."/>
            <person name="He Y."/>
        </authorList>
    </citation>
    <scope>NUCLEOTIDE SEQUENCE [LARGE SCALE GENOMIC DNA]</scope>
    <source>
        <strain evidence="14">cv. XS01</strain>
    </source>
</reference>
<evidence type="ECO:0000256" key="5">
    <source>
        <dbReference type="ARBA" id="ARBA00022771"/>
    </source>
</evidence>
<evidence type="ECO:0000256" key="6">
    <source>
        <dbReference type="ARBA" id="ARBA00022833"/>
    </source>
</evidence>
<dbReference type="SMART" id="SM00336">
    <property type="entry name" value="BBOX"/>
    <property type="match status" value="1"/>
</dbReference>
<dbReference type="PANTHER" id="PTHR31717:SF45">
    <property type="entry name" value="ZINC FINGER PROTEIN CONSTANS-LIKE 14-RELATED"/>
    <property type="match status" value="1"/>
</dbReference>
<name>A0A2Z7CVX7_9LAMI</name>
<proteinExistence type="inferred from homology"/>
<evidence type="ECO:0000256" key="3">
    <source>
        <dbReference type="ARBA" id="ARBA00022723"/>
    </source>
</evidence>
<feature type="domain" description="CCT" evidence="12">
    <location>
        <begin position="333"/>
        <end position="375"/>
    </location>
</feature>
<organism evidence="13 14">
    <name type="scientific">Dorcoceras hygrometricum</name>
    <dbReference type="NCBI Taxonomy" id="472368"/>
    <lineage>
        <taxon>Eukaryota</taxon>
        <taxon>Viridiplantae</taxon>
        <taxon>Streptophyta</taxon>
        <taxon>Embryophyta</taxon>
        <taxon>Tracheophyta</taxon>
        <taxon>Spermatophyta</taxon>
        <taxon>Magnoliopsida</taxon>
        <taxon>eudicotyledons</taxon>
        <taxon>Gunneridae</taxon>
        <taxon>Pentapetalae</taxon>
        <taxon>asterids</taxon>
        <taxon>lamiids</taxon>
        <taxon>Lamiales</taxon>
        <taxon>Gesneriaceae</taxon>
        <taxon>Didymocarpoideae</taxon>
        <taxon>Trichosporeae</taxon>
        <taxon>Loxocarpinae</taxon>
        <taxon>Dorcoceras</taxon>
    </lineage>
</organism>
<dbReference type="CDD" id="cd19821">
    <property type="entry name" value="Bbox1_BBX-like"/>
    <property type="match status" value="1"/>
</dbReference>
<feature type="compositionally biased region" description="Basic residues" evidence="10">
    <location>
        <begin position="343"/>
        <end position="356"/>
    </location>
</feature>
<sequence>MGQFCDFCAVQRSMVYCRSDTAFLCLSCDRIVHSANALSRRHSRTLVCERCNCHPAAVRCTEEMISLCQYCNSSSHTVPESRAGHQRQTIDCYSGCPSAAELSRIWSFFAIDISSSNTQEASSSLEKGDKNLSQHPLVPFDHTEDAAADPMASDIYQFCGGGSSDPLNEKASSSRMKHLWPLHDDILHEDFTNSDIDLRLDNFGLLFGISFDEPEQFSESGGIDSLSEFGNILDAEFDAESLPAAKGPDQKTQTMLQACTFSPNSVTCCKSDSNIQFPGAAPAPSTLSPSFSGFTNESCTGDHQECGVSSMPSTGGNPLNIPCAENQLFADARNSAVLRYKEKKKSRRFDKKIRYTSRKERADSRKRVKGRFVKTGDPYH</sequence>
<evidence type="ECO:0000256" key="7">
    <source>
        <dbReference type="ARBA" id="ARBA00023242"/>
    </source>
</evidence>
<keyword evidence="7 9" id="KW-0539">Nucleus</keyword>
<keyword evidence="6" id="KW-0862">Zinc</keyword>
<evidence type="ECO:0000259" key="11">
    <source>
        <dbReference type="PROSITE" id="PS50119"/>
    </source>
</evidence>
<dbReference type="PROSITE" id="PS50119">
    <property type="entry name" value="ZF_BBOX"/>
    <property type="match status" value="2"/>
</dbReference>
<feature type="domain" description="B box-type" evidence="11">
    <location>
        <begin position="43"/>
        <end position="90"/>
    </location>
</feature>
<evidence type="ECO:0000259" key="12">
    <source>
        <dbReference type="PROSITE" id="PS51017"/>
    </source>
</evidence>
<keyword evidence="14" id="KW-1185">Reference proteome</keyword>
<gene>
    <name evidence="13" type="ORF">F511_05908</name>
</gene>
<evidence type="ECO:0000256" key="4">
    <source>
        <dbReference type="ARBA" id="ARBA00022737"/>
    </source>
</evidence>
<keyword evidence="3" id="KW-0479">Metal-binding</keyword>
<evidence type="ECO:0000313" key="13">
    <source>
        <dbReference type="EMBL" id="KZV51251.1"/>
    </source>
</evidence>
<keyword evidence="5 8" id="KW-0863">Zinc-finger</keyword>
<evidence type="ECO:0000256" key="8">
    <source>
        <dbReference type="PROSITE-ProRule" id="PRU00024"/>
    </source>
</evidence>
<evidence type="ECO:0000313" key="14">
    <source>
        <dbReference type="Proteomes" id="UP000250235"/>
    </source>
</evidence>
<dbReference type="OrthoDB" id="153872at2759"/>
<dbReference type="Proteomes" id="UP000250235">
    <property type="component" value="Unassembled WGS sequence"/>
</dbReference>
<dbReference type="InterPro" id="IPR010402">
    <property type="entry name" value="CCT_domain"/>
</dbReference>
<dbReference type="GO" id="GO:0008270">
    <property type="term" value="F:zinc ion binding"/>
    <property type="evidence" value="ECO:0007669"/>
    <property type="project" value="UniProtKB-KW"/>
</dbReference>
<evidence type="ECO:0000256" key="1">
    <source>
        <dbReference type="ARBA" id="ARBA00004123"/>
    </source>
</evidence>
<dbReference type="InterPro" id="IPR049808">
    <property type="entry name" value="CONSTANS-like_Bbox1"/>
</dbReference>
<dbReference type="AlphaFoldDB" id="A0A2Z7CVX7"/>
<comment type="similarity">
    <text evidence="2">Belongs to the CONSTANS family.</text>
</comment>
<feature type="region of interest" description="Disordered" evidence="10">
    <location>
        <begin position="343"/>
        <end position="380"/>
    </location>
</feature>
<accession>A0A2Z7CVX7</accession>
<feature type="domain" description="B box-type" evidence="11">
    <location>
        <begin position="1"/>
        <end position="47"/>
    </location>
</feature>
<dbReference type="PANTHER" id="PTHR31717">
    <property type="entry name" value="ZINC FINGER PROTEIN CONSTANS-LIKE 10"/>
    <property type="match status" value="1"/>
</dbReference>
<evidence type="ECO:0000256" key="9">
    <source>
        <dbReference type="PROSITE-ProRule" id="PRU00357"/>
    </source>
</evidence>